<dbReference type="Proteomes" id="UP000316609">
    <property type="component" value="Unassembled WGS sequence"/>
</dbReference>
<gene>
    <name evidence="2" type="ORF">E6K78_08930</name>
</gene>
<protein>
    <submittedName>
        <fullName evidence="2">DUF1326 domain-containing protein</fullName>
    </submittedName>
</protein>
<dbReference type="EMBL" id="VBOY01000083">
    <property type="protein sequence ID" value="TMQ64572.1"/>
    <property type="molecule type" value="Genomic_DNA"/>
</dbReference>
<accession>A0A538TLS5</accession>
<proteinExistence type="predicted"/>
<feature type="compositionally biased region" description="Basic residues" evidence="1">
    <location>
        <begin position="1"/>
        <end position="14"/>
    </location>
</feature>
<reference evidence="2 3" key="1">
    <citation type="journal article" date="2019" name="Nat. Microbiol.">
        <title>Mediterranean grassland soil C-N compound turnover is dependent on rainfall and depth, and is mediated by genomically divergent microorganisms.</title>
        <authorList>
            <person name="Diamond S."/>
            <person name="Andeer P.F."/>
            <person name="Li Z."/>
            <person name="Crits-Christoph A."/>
            <person name="Burstein D."/>
            <person name="Anantharaman K."/>
            <person name="Lane K.R."/>
            <person name="Thomas B.C."/>
            <person name="Pan C."/>
            <person name="Northen T.R."/>
            <person name="Banfield J.F."/>
        </authorList>
    </citation>
    <scope>NUCLEOTIDE SEQUENCE [LARGE SCALE GENOMIC DNA]</scope>
    <source>
        <strain evidence="2">WS_8</strain>
    </source>
</reference>
<feature type="compositionally biased region" description="Basic and acidic residues" evidence="1">
    <location>
        <begin position="24"/>
        <end position="35"/>
    </location>
</feature>
<dbReference type="Pfam" id="PF07040">
    <property type="entry name" value="DUF1326"/>
    <property type="match status" value="1"/>
</dbReference>
<evidence type="ECO:0000313" key="3">
    <source>
        <dbReference type="Proteomes" id="UP000316609"/>
    </source>
</evidence>
<evidence type="ECO:0000313" key="2">
    <source>
        <dbReference type="EMBL" id="TMQ64572.1"/>
    </source>
</evidence>
<evidence type="ECO:0000256" key="1">
    <source>
        <dbReference type="SAM" id="MobiDB-lite"/>
    </source>
</evidence>
<organism evidence="2 3">
    <name type="scientific">Eiseniibacteriota bacterium</name>
    <dbReference type="NCBI Taxonomy" id="2212470"/>
    <lineage>
        <taxon>Bacteria</taxon>
        <taxon>Candidatus Eiseniibacteriota</taxon>
    </lineage>
</organism>
<dbReference type="AlphaFoldDB" id="A0A538TLS5"/>
<name>A0A538TLS5_UNCEI</name>
<comment type="caution">
    <text evidence="2">The sequence shown here is derived from an EMBL/GenBank/DDBJ whole genome shotgun (WGS) entry which is preliminary data.</text>
</comment>
<dbReference type="InterPro" id="IPR009758">
    <property type="entry name" value="DUF1326"/>
</dbReference>
<sequence>MAPSKTRTRSRSASRRGSFMESELLARGRRGDAPRPRGPRATEGIGRAGRGANRRAGPDANAATRRPLRGPEHGRIFSRLDGPPGWLRPPTVEEAGSMRRLAFLAALGTLCAAAAMAADMQTQGPQWSMNATAIEACSCPMFCQCYFQTKPASHMGHEGHGEEHFCRANMAWKVNKGYYGKTKLDGAKFWIATDLGDDFSDGTMKWAVLHFDPSVTKEQRDGILAAVGALYPVKWEAPFQVGNDLAIGWSHTGDKAVAKLDEGKAGEVVLDGGAVHRNQTAPVVIQNLKYWGASRHTGFVLMPNEVEAYRLGDNAFEFKGTNGFMITVDIASKDASSAARSGM</sequence>
<feature type="region of interest" description="Disordered" evidence="1">
    <location>
        <begin position="1"/>
        <end position="91"/>
    </location>
</feature>
<feature type="compositionally biased region" description="Low complexity" evidence="1">
    <location>
        <begin position="50"/>
        <end position="63"/>
    </location>
</feature>